<dbReference type="GeneID" id="94829743"/>
<keyword evidence="3" id="KW-1185">Reference proteome</keyword>
<dbReference type="EMBL" id="MLAK01001149">
    <property type="protein sequence ID" value="OHS96850.1"/>
    <property type="molecule type" value="Genomic_DNA"/>
</dbReference>
<dbReference type="InterPro" id="IPR011989">
    <property type="entry name" value="ARM-like"/>
</dbReference>
<name>A0A1J4JCC1_9EUKA</name>
<feature type="compositionally biased region" description="Basic and acidic residues" evidence="1">
    <location>
        <begin position="530"/>
        <end position="542"/>
    </location>
</feature>
<protein>
    <submittedName>
        <fullName evidence="2">Uncharacterized protein</fullName>
    </submittedName>
</protein>
<dbReference type="Gene3D" id="1.25.10.10">
    <property type="entry name" value="Leucine-rich Repeat Variant"/>
    <property type="match status" value="1"/>
</dbReference>
<dbReference type="VEuPathDB" id="TrichDB:TRFO_09745"/>
<evidence type="ECO:0000313" key="2">
    <source>
        <dbReference type="EMBL" id="OHS96850.1"/>
    </source>
</evidence>
<feature type="region of interest" description="Disordered" evidence="1">
    <location>
        <begin position="524"/>
        <end position="550"/>
    </location>
</feature>
<dbReference type="SUPFAM" id="SSF48371">
    <property type="entry name" value="ARM repeat"/>
    <property type="match status" value="1"/>
</dbReference>
<dbReference type="InterPro" id="IPR016024">
    <property type="entry name" value="ARM-type_fold"/>
</dbReference>
<reference evidence="2" key="1">
    <citation type="submission" date="2016-10" db="EMBL/GenBank/DDBJ databases">
        <authorList>
            <person name="Benchimol M."/>
            <person name="Almeida L.G."/>
            <person name="Vasconcelos A.T."/>
            <person name="Perreira-Neves A."/>
            <person name="Rosa I.A."/>
            <person name="Tasca T."/>
            <person name="Bogo M.R."/>
            <person name="de Souza W."/>
        </authorList>
    </citation>
    <scope>NUCLEOTIDE SEQUENCE [LARGE SCALE GENOMIC DNA]</scope>
    <source>
        <strain evidence="2">K</strain>
    </source>
</reference>
<organism evidence="2 3">
    <name type="scientific">Tritrichomonas foetus</name>
    <dbReference type="NCBI Taxonomy" id="1144522"/>
    <lineage>
        <taxon>Eukaryota</taxon>
        <taxon>Metamonada</taxon>
        <taxon>Parabasalia</taxon>
        <taxon>Tritrichomonadida</taxon>
        <taxon>Tritrichomonadidae</taxon>
        <taxon>Tritrichomonas</taxon>
    </lineage>
</organism>
<evidence type="ECO:0000256" key="1">
    <source>
        <dbReference type="SAM" id="MobiDB-lite"/>
    </source>
</evidence>
<gene>
    <name evidence="2" type="ORF">TRFO_09745</name>
</gene>
<dbReference type="AlphaFoldDB" id="A0A1J4JCC1"/>
<comment type="caution">
    <text evidence="2">The sequence shown here is derived from an EMBL/GenBank/DDBJ whole genome shotgun (WGS) entry which is preliminary data.</text>
</comment>
<evidence type="ECO:0000313" key="3">
    <source>
        <dbReference type="Proteomes" id="UP000179807"/>
    </source>
</evidence>
<proteinExistence type="predicted"/>
<dbReference type="RefSeq" id="XP_068349987.1">
    <property type="nucleotide sequence ID" value="XM_068495039.1"/>
</dbReference>
<dbReference type="Proteomes" id="UP000179807">
    <property type="component" value="Unassembled WGS sequence"/>
</dbReference>
<sequence>MDQDEERDHRMIRGKKDKIIDFNSEESFLKSLSEPILSANMNISIDIKEPLSLIIEHLRNVNDSVLFFDLDILIGQNFHQRIFDIIQNEDLKGNNGDENETEEIDNNLICLCVRMILLFSNGNDEHVKTIFTKDVFTLLLQLLNKFIAKDKLVAKPAFSTIKNLLLINYLPDEAVHEFIFWLFNKSFNVTPTNEKCLLTTVIKHIFRCIQSIIRQYFNILSQSEINGFVLFINKWVNVQIDRNEDEICISCINSALNCMNDLIKREPTTYHAFYTKEFISNILIQHIQSNGIKMNGLRTLKRIMTFECPAKEEEFHPSNYLTDYCYYSIEAMLNYEDNEIVKIYYSKVMSAVIRSPYSNIDYLTQYGIISRILQLSDSPEEPFKVRTQATLAIAENMSYLTNIEVGYLVTAGVIKVLVRSIEILENDNLETIFDAIDVILNYLDTTDPVSLAKYLEEFIQNDVLMIFDQINENPLYSDKYDKLITNVTDHIQNLIEKSKNRDVYHDFLQAEKRSRDFVSDDFDDLEYDNQSDHENKQEHEEVNQYGDYDNNFYSNAW</sequence>
<accession>A0A1J4JCC1</accession>